<reference evidence="7" key="1">
    <citation type="journal article" date="2019" name="Int. J. Syst. Evol. Microbiol.">
        <title>The Global Catalogue of Microorganisms (GCM) 10K type strain sequencing project: providing services to taxonomists for standard genome sequencing and annotation.</title>
        <authorList>
            <consortium name="The Broad Institute Genomics Platform"/>
            <consortium name="The Broad Institute Genome Sequencing Center for Infectious Disease"/>
            <person name="Wu L."/>
            <person name="Ma J."/>
        </authorList>
    </citation>
    <scope>NUCLEOTIDE SEQUENCE [LARGE SCALE GENOMIC DNA]</scope>
    <source>
        <strain evidence="7">CGMCC 4.7152</strain>
    </source>
</reference>
<dbReference type="CDD" id="cd03784">
    <property type="entry name" value="GT1_Gtf-like"/>
    <property type="match status" value="1"/>
</dbReference>
<evidence type="ECO:0000313" key="7">
    <source>
        <dbReference type="Proteomes" id="UP001595912"/>
    </source>
</evidence>
<dbReference type="InterPro" id="IPR050426">
    <property type="entry name" value="Glycosyltransferase_28"/>
</dbReference>
<evidence type="ECO:0000256" key="3">
    <source>
        <dbReference type="ARBA" id="ARBA00022679"/>
    </source>
</evidence>
<evidence type="ECO:0000313" key="6">
    <source>
        <dbReference type="EMBL" id="MFC5007855.1"/>
    </source>
</evidence>
<sequence>MPGADRLEGGLPAAAARPRRRRVPRLGLRLPRPLSFFELWPAHLPLGGNDTLDLAVFAAIAERTGADVVGLARTWRPDLIVTEPVEYAAPLAATLLGIPWVLHHWGLPVPDAVHRTALADVTDRLLRLADTLGVSQPVDAPLATVDTCPPSLRPPGAVPGVGLPMRYVPYNSASTLPDWLFAPRVRPRVCVSMGTVPIPEGVDGLTAAVEGMRDLDVEVVVSGAGVHGIEDLPPNARRAGWLPHHLLLPTCDLFVHHGGSGSSMAALGAGRPQLVLPQMCDQFSIAARLTAAGVARSVAFAERSADAVRAAVRALLADTAVTRRAGRIRDEIAAMPAPDSVATTLAGLTDRARPGKVEACAGTSGY</sequence>
<evidence type="ECO:0000256" key="1">
    <source>
        <dbReference type="ARBA" id="ARBA00006962"/>
    </source>
</evidence>
<dbReference type="Pfam" id="PF06722">
    <property type="entry name" value="EryCIII-like_C"/>
    <property type="match status" value="1"/>
</dbReference>
<keyword evidence="3" id="KW-0808">Transferase</keyword>
<evidence type="ECO:0000256" key="2">
    <source>
        <dbReference type="ARBA" id="ARBA00022676"/>
    </source>
</evidence>
<dbReference type="Proteomes" id="UP001595912">
    <property type="component" value="Unassembled WGS sequence"/>
</dbReference>
<dbReference type="PANTHER" id="PTHR48050">
    <property type="entry name" value="STEROL 3-BETA-GLUCOSYLTRANSFERASE"/>
    <property type="match status" value="1"/>
</dbReference>
<dbReference type="RefSeq" id="WP_380128499.1">
    <property type="nucleotide sequence ID" value="NZ_JBHSIU010000130.1"/>
</dbReference>
<dbReference type="InterPro" id="IPR002213">
    <property type="entry name" value="UDP_glucos_trans"/>
</dbReference>
<organism evidence="6 7">
    <name type="scientific">Dactylosporangium cerinum</name>
    <dbReference type="NCBI Taxonomy" id="1434730"/>
    <lineage>
        <taxon>Bacteria</taxon>
        <taxon>Bacillati</taxon>
        <taxon>Actinomycetota</taxon>
        <taxon>Actinomycetes</taxon>
        <taxon>Micromonosporales</taxon>
        <taxon>Micromonosporaceae</taxon>
        <taxon>Dactylosporangium</taxon>
    </lineage>
</organism>
<evidence type="ECO:0000259" key="4">
    <source>
        <dbReference type="Pfam" id="PF06722"/>
    </source>
</evidence>
<dbReference type="Pfam" id="PF21036">
    <property type="entry name" value="EryCIII-like_N"/>
    <property type="match status" value="1"/>
</dbReference>
<keyword evidence="7" id="KW-1185">Reference proteome</keyword>
<gene>
    <name evidence="6" type="ORF">ACFPIJ_59855</name>
</gene>
<accession>A0ABV9WJQ1</accession>
<dbReference type="EMBL" id="JBHSIU010000130">
    <property type="protein sequence ID" value="MFC5007855.1"/>
    <property type="molecule type" value="Genomic_DNA"/>
</dbReference>
<comment type="similarity">
    <text evidence="1">Belongs to the glycosyltransferase 28 family.</text>
</comment>
<dbReference type="PANTHER" id="PTHR48050:SF13">
    <property type="entry name" value="STEROL 3-BETA-GLUCOSYLTRANSFERASE UGT80A2"/>
    <property type="match status" value="1"/>
</dbReference>
<proteinExistence type="inferred from homology"/>
<dbReference type="Gene3D" id="3.40.50.2000">
    <property type="entry name" value="Glycogen Phosphorylase B"/>
    <property type="match status" value="2"/>
</dbReference>
<comment type="caution">
    <text evidence="6">The sequence shown here is derived from an EMBL/GenBank/DDBJ whole genome shotgun (WGS) entry which is preliminary data.</text>
</comment>
<dbReference type="InterPro" id="IPR010610">
    <property type="entry name" value="EryCIII-like_C"/>
</dbReference>
<feature type="domain" description="Erythromycin biosynthesis protein CIII-like N-terminal" evidence="5">
    <location>
        <begin position="58"/>
        <end position="194"/>
    </location>
</feature>
<keyword evidence="2" id="KW-0328">Glycosyltransferase</keyword>
<dbReference type="SUPFAM" id="SSF53756">
    <property type="entry name" value="UDP-Glycosyltransferase/glycogen phosphorylase"/>
    <property type="match status" value="1"/>
</dbReference>
<feature type="domain" description="Erythromycin biosynthesis protein CIII-like C-terminal" evidence="4">
    <location>
        <begin position="212"/>
        <end position="346"/>
    </location>
</feature>
<name>A0ABV9WJQ1_9ACTN</name>
<evidence type="ECO:0000259" key="5">
    <source>
        <dbReference type="Pfam" id="PF21036"/>
    </source>
</evidence>
<dbReference type="InterPro" id="IPR048284">
    <property type="entry name" value="EryCIII-like_N"/>
</dbReference>
<protein>
    <submittedName>
        <fullName evidence="6">Nucleotide disphospho-sugar-binding domain-containing protein</fullName>
    </submittedName>
</protein>